<comment type="caution">
    <text evidence="2">The sequence shown here is derived from an EMBL/GenBank/DDBJ whole genome shotgun (WGS) entry which is preliminary data.</text>
</comment>
<accession>A0ABV3S0E3</accession>
<evidence type="ECO:0000313" key="2">
    <source>
        <dbReference type="EMBL" id="MEX0379914.1"/>
    </source>
</evidence>
<feature type="transmembrane region" description="Helical" evidence="1">
    <location>
        <begin position="52"/>
        <end position="70"/>
    </location>
</feature>
<protein>
    <submittedName>
        <fullName evidence="2">Uncharacterized protein</fullName>
    </submittedName>
</protein>
<name>A0ABV3S0E3_9LACO</name>
<dbReference type="Proteomes" id="UP001556617">
    <property type="component" value="Unassembled WGS sequence"/>
</dbReference>
<gene>
    <name evidence="2" type="ORF">AB3K24_00860</name>
</gene>
<feature type="transmembrane region" description="Helical" evidence="1">
    <location>
        <begin position="124"/>
        <end position="147"/>
    </location>
</feature>
<feature type="transmembrane region" description="Helical" evidence="1">
    <location>
        <begin position="12"/>
        <end position="32"/>
    </location>
</feature>
<organism evidence="2 3">
    <name type="scientific">Leuconostoc aquikimchii</name>
    <dbReference type="NCBI Taxonomy" id="3236804"/>
    <lineage>
        <taxon>Bacteria</taxon>
        <taxon>Bacillati</taxon>
        <taxon>Bacillota</taxon>
        <taxon>Bacilli</taxon>
        <taxon>Lactobacillales</taxon>
        <taxon>Lactobacillaceae</taxon>
        <taxon>Leuconostoc</taxon>
    </lineage>
</organism>
<evidence type="ECO:0000256" key="1">
    <source>
        <dbReference type="SAM" id="Phobius"/>
    </source>
</evidence>
<keyword evidence="1" id="KW-0812">Transmembrane</keyword>
<feature type="transmembrane region" description="Helical" evidence="1">
    <location>
        <begin position="154"/>
        <end position="177"/>
    </location>
</feature>
<reference evidence="2 3" key="1">
    <citation type="submission" date="2024-07" db="EMBL/GenBank/DDBJ databases">
        <authorList>
            <person name="Yun M."/>
        </authorList>
    </citation>
    <scope>NUCLEOTIDE SEQUENCE [LARGE SCALE GENOMIC DNA]</scope>
    <source>
        <strain evidence="2 3">MS01</strain>
    </source>
</reference>
<dbReference type="RefSeq" id="WP_367973292.1">
    <property type="nucleotide sequence ID" value="NZ_JBFPEQ010000001.1"/>
</dbReference>
<dbReference type="EMBL" id="JBFPER010000001">
    <property type="protein sequence ID" value="MEX0379914.1"/>
    <property type="molecule type" value="Genomic_DNA"/>
</dbReference>
<proteinExistence type="predicted"/>
<evidence type="ECO:0000313" key="3">
    <source>
        <dbReference type="Proteomes" id="UP001556617"/>
    </source>
</evidence>
<keyword evidence="1" id="KW-0472">Membrane</keyword>
<keyword evidence="1" id="KW-1133">Transmembrane helix</keyword>
<feature type="transmembrane region" description="Helical" evidence="1">
    <location>
        <begin position="90"/>
        <end position="112"/>
    </location>
</feature>
<keyword evidence="3" id="KW-1185">Reference proteome</keyword>
<sequence length="196" mass="22520">MNTLLKKHDILFSWPTIIPPIVLASIAGINALTHNSENHDIIAAYINPNFSVLITQSLLLLFIMWQVVTYKSVADLVSIRHKLVSVQKQLFLMVGIEVFLYFGVYYSSVVFMDNKLFVDGNAQMGILLLFSRFFVTLILAFITIIAYRYGHVMSLLIGVQILNLAYHYGLEIGFLLIKYSKLYDPLYRALHHIYNR</sequence>